<accession>A0ABT8KKU6</accession>
<dbReference type="RefSeq" id="WP_346751363.1">
    <property type="nucleotide sequence ID" value="NZ_JAUJEA010000002.1"/>
</dbReference>
<comment type="caution">
    <text evidence="2">The sequence shown here is derived from an EMBL/GenBank/DDBJ whole genome shotgun (WGS) entry which is preliminary data.</text>
</comment>
<evidence type="ECO:0000313" key="2">
    <source>
        <dbReference type="EMBL" id="MDN5201337.1"/>
    </source>
</evidence>
<dbReference type="PANTHER" id="PTHR43798">
    <property type="entry name" value="MONOACYLGLYCEROL LIPASE"/>
    <property type="match status" value="1"/>
</dbReference>
<feature type="domain" description="AB hydrolase-1" evidence="1">
    <location>
        <begin position="44"/>
        <end position="281"/>
    </location>
</feature>
<dbReference type="Proteomes" id="UP001172082">
    <property type="component" value="Unassembled WGS sequence"/>
</dbReference>
<evidence type="ECO:0000313" key="3">
    <source>
        <dbReference type="Proteomes" id="UP001172082"/>
    </source>
</evidence>
<name>A0ABT8KKU6_9BACT</name>
<reference evidence="2" key="1">
    <citation type="submission" date="2023-06" db="EMBL/GenBank/DDBJ databases">
        <title>Genomic of Parafulvivirga corallium.</title>
        <authorList>
            <person name="Wang G."/>
        </authorList>
    </citation>
    <scope>NUCLEOTIDE SEQUENCE</scope>
    <source>
        <strain evidence="2">BMA10</strain>
    </source>
</reference>
<dbReference type="PRINTS" id="PR00111">
    <property type="entry name" value="ABHYDROLASE"/>
</dbReference>
<dbReference type="Pfam" id="PF00561">
    <property type="entry name" value="Abhydrolase_1"/>
    <property type="match status" value="1"/>
</dbReference>
<dbReference type="InterPro" id="IPR050266">
    <property type="entry name" value="AB_hydrolase_sf"/>
</dbReference>
<evidence type="ECO:0000259" key="1">
    <source>
        <dbReference type="Pfam" id="PF00561"/>
    </source>
</evidence>
<gene>
    <name evidence="2" type="ORF">QQ008_08190</name>
</gene>
<sequence length="313" mass="36178">MGQEIINEVKPRPEWLPYELYPFNNRYIEIDGNLIHYVDEGKGPVILFSHAPVAWSFMFRDFIQELKRDFRCIALDYPGFGLSKPHMNYAPGLRNQARILESFMEELKLTDVYLLGHDTGGPSGFAVARKHPDWFKGLILTDTIGFPVSEYPKISKMLGFLKSGIFQWLNTKLNFLIWATYNFGITTRKLSSREKKCYFNVFDTPAKRKRITDLLINLKEDEAFMIDVKSGFESVLRNHPVLLIYGEKDPVNELGIPERFQGLLNNTSLYLVSREKHFPHEGAALEMSIVIRNWIKEIQGASKEHRESGIKQA</sequence>
<dbReference type="InterPro" id="IPR029058">
    <property type="entry name" value="AB_hydrolase_fold"/>
</dbReference>
<keyword evidence="3" id="KW-1185">Reference proteome</keyword>
<dbReference type="Gene3D" id="3.40.50.1820">
    <property type="entry name" value="alpha/beta hydrolase"/>
    <property type="match status" value="1"/>
</dbReference>
<protein>
    <submittedName>
        <fullName evidence="2">Alpha/beta fold hydrolase</fullName>
    </submittedName>
</protein>
<dbReference type="EMBL" id="JAUJEA010000002">
    <property type="protein sequence ID" value="MDN5201337.1"/>
    <property type="molecule type" value="Genomic_DNA"/>
</dbReference>
<dbReference type="PANTHER" id="PTHR43798:SF24">
    <property type="entry name" value="CIS-3-ALKYL-4-ALKYLOXETAN-2-ONE DECARBOXYLASE"/>
    <property type="match status" value="1"/>
</dbReference>
<dbReference type="InterPro" id="IPR000073">
    <property type="entry name" value="AB_hydrolase_1"/>
</dbReference>
<dbReference type="GO" id="GO:0016787">
    <property type="term" value="F:hydrolase activity"/>
    <property type="evidence" value="ECO:0007669"/>
    <property type="project" value="UniProtKB-KW"/>
</dbReference>
<organism evidence="2 3">
    <name type="scientific">Splendidivirga corallicola</name>
    <dbReference type="NCBI Taxonomy" id="3051826"/>
    <lineage>
        <taxon>Bacteria</taxon>
        <taxon>Pseudomonadati</taxon>
        <taxon>Bacteroidota</taxon>
        <taxon>Cytophagia</taxon>
        <taxon>Cytophagales</taxon>
        <taxon>Splendidivirgaceae</taxon>
        <taxon>Splendidivirga</taxon>
    </lineage>
</organism>
<dbReference type="SUPFAM" id="SSF53474">
    <property type="entry name" value="alpha/beta-Hydrolases"/>
    <property type="match status" value="1"/>
</dbReference>
<proteinExistence type="predicted"/>
<keyword evidence="2" id="KW-0378">Hydrolase</keyword>